<gene>
    <name evidence="1" type="ORF">PMAYCL1PPCAC_09610</name>
</gene>
<comment type="caution">
    <text evidence="1">The sequence shown here is derived from an EMBL/GenBank/DDBJ whole genome shotgun (WGS) entry which is preliminary data.</text>
</comment>
<feature type="non-terminal residue" evidence="1">
    <location>
        <position position="97"/>
    </location>
</feature>
<keyword evidence="2" id="KW-1185">Reference proteome</keyword>
<dbReference type="AlphaFoldDB" id="A0AAN4ZKQ4"/>
<accession>A0AAN4ZKQ4</accession>
<organism evidence="1 2">
    <name type="scientific">Pristionchus mayeri</name>
    <dbReference type="NCBI Taxonomy" id="1317129"/>
    <lineage>
        <taxon>Eukaryota</taxon>
        <taxon>Metazoa</taxon>
        <taxon>Ecdysozoa</taxon>
        <taxon>Nematoda</taxon>
        <taxon>Chromadorea</taxon>
        <taxon>Rhabditida</taxon>
        <taxon>Rhabditina</taxon>
        <taxon>Diplogasteromorpha</taxon>
        <taxon>Diplogasteroidea</taxon>
        <taxon>Neodiplogasteridae</taxon>
        <taxon>Pristionchus</taxon>
    </lineage>
</organism>
<reference evidence="2" key="1">
    <citation type="submission" date="2022-10" db="EMBL/GenBank/DDBJ databases">
        <title>Genome assembly of Pristionchus species.</title>
        <authorList>
            <person name="Yoshida K."/>
            <person name="Sommer R.J."/>
        </authorList>
    </citation>
    <scope>NUCLEOTIDE SEQUENCE [LARGE SCALE GENOMIC DNA]</scope>
    <source>
        <strain evidence="2">RS5460</strain>
    </source>
</reference>
<sequence>MYSSDSFSFVYFTFGNVIYVLDTCTMELREPLTIEVIGRVYGVVGVFERMLTVWCKDYKDGNYFWATTLLPEEYCTNSKEAKERDNVQTLQDRIKEV</sequence>
<dbReference type="EMBL" id="BTRK01000002">
    <property type="protein sequence ID" value="GMR39415.1"/>
    <property type="molecule type" value="Genomic_DNA"/>
</dbReference>
<name>A0AAN4ZKQ4_9BILA</name>
<evidence type="ECO:0000313" key="1">
    <source>
        <dbReference type="EMBL" id="GMR39415.1"/>
    </source>
</evidence>
<proteinExistence type="predicted"/>
<protein>
    <submittedName>
        <fullName evidence="1">Uncharacterized protein</fullName>
    </submittedName>
</protein>
<dbReference type="Proteomes" id="UP001328107">
    <property type="component" value="Unassembled WGS sequence"/>
</dbReference>
<evidence type="ECO:0000313" key="2">
    <source>
        <dbReference type="Proteomes" id="UP001328107"/>
    </source>
</evidence>